<gene>
    <name evidence="2" type="ORF">AK812_SmicGene45699</name>
</gene>
<organism evidence="2 3">
    <name type="scientific">Symbiodinium microadriaticum</name>
    <name type="common">Dinoflagellate</name>
    <name type="synonym">Zooxanthella microadriatica</name>
    <dbReference type="NCBI Taxonomy" id="2951"/>
    <lineage>
        <taxon>Eukaryota</taxon>
        <taxon>Sar</taxon>
        <taxon>Alveolata</taxon>
        <taxon>Dinophyceae</taxon>
        <taxon>Suessiales</taxon>
        <taxon>Symbiodiniaceae</taxon>
        <taxon>Symbiodinium</taxon>
    </lineage>
</organism>
<protein>
    <recommendedName>
        <fullName evidence="4">RRM domain-containing protein</fullName>
    </recommendedName>
</protein>
<feature type="non-terminal residue" evidence="2">
    <location>
        <position position="82"/>
    </location>
</feature>
<feature type="compositionally biased region" description="Acidic residues" evidence="1">
    <location>
        <begin position="12"/>
        <end position="45"/>
    </location>
</feature>
<evidence type="ECO:0000256" key="1">
    <source>
        <dbReference type="SAM" id="MobiDB-lite"/>
    </source>
</evidence>
<dbReference type="Proteomes" id="UP000186817">
    <property type="component" value="Unassembled WGS sequence"/>
</dbReference>
<feature type="region of interest" description="Disordered" evidence="1">
    <location>
        <begin position="1"/>
        <end position="54"/>
    </location>
</feature>
<dbReference type="AlphaFoldDB" id="A0A1Q9BVM8"/>
<evidence type="ECO:0000313" key="3">
    <source>
        <dbReference type="Proteomes" id="UP000186817"/>
    </source>
</evidence>
<evidence type="ECO:0008006" key="4">
    <source>
        <dbReference type="Google" id="ProtNLM"/>
    </source>
</evidence>
<evidence type="ECO:0000313" key="2">
    <source>
        <dbReference type="EMBL" id="OLP74694.1"/>
    </source>
</evidence>
<proteinExistence type="predicted"/>
<name>A0A1Q9BVM8_SYMMI</name>
<accession>A0A1Q9BVM8</accession>
<sequence length="82" mass="9213">MDPAVRSQMRSEEEEEEEDNNDGDDDDDDDNAHDDDDDDKDDDVDGCVGGVNGHSAFVTFKDRRDARVAVQMKMSADTTTWQ</sequence>
<comment type="caution">
    <text evidence="2">The sequence shown here is derived from an EMBL/GenBank/DDBJ whole genome shotgun (WGS) entry which is preliminary data.</text>
</comment>
<reference evidence="2 3" key="1">
    <citation type="submission" date="2016-02" db="EMBL/GenBank/DDBJ databases">
        <title>Genome analysis of coral dinoflagellate symbionts highlights evolutionary adaptations to a symbiotic lifestyle.</title>
        <authorList>
            <person name="Aranda M."/>
            <person name="Li Y."/>
            <person name="Liew Y.J."/>
            <person name="Baumgarten S."/>
            <person name="Simakov O."/>
            <person name="Wilson M."/>
            <person name="Piel J."/>
            <person name="Ashoor H."/>
            <person name="Bougouffa S."/>
            <person name="Bajic V.B."/>
            <person name="Ryu T."/>
            <person name="Ravasi T."/>
            <person name="Bayer T."/>
            <person name="Micklem G."/>
            <person name="Kim H."/>
            <person name="Bhak J."/>
            <person name="Lajeunesse T.C."/>
            <person name="Voolstra C.R."/>
        </authorList>
    </citation>
    <scope>NUCLEOTIDE SEQUENCE [LARGE SCALE GENOMIC DNA]</scope>
    <source>
        <strain evidence="2 3">CCMP2467</strain>
    </source>
</reference>
<keyword evidence="3" id="KW-1185">Reference proteome</keyword>
<dbReference type="EMBL" id="LSRX01003340">
    <property type="protein sequence ID" value="OLP74694.1"/>
    <property type="molecule type" value="Genomic_DNA"/>
</dbReference>